<evidence type="ECO:0000313" key="3">
    <source>
        <dbReference type="Proteomes" id="UP000277178"/>
    </source>
</evidence>
<proteinExistence type="predicted"/>
<organism evidence="2 3">
    <name type="scientific">NL63-related bat coronavirus</name>
    <dbReference type="NCBI Taxonomy" id="1920748"/>
    <lineage>
        <taxon>Viruses</taxon>
        <taxon>Riboviria</taxon>
        <taxon>Orthornavirae</taxon>
        <taxon>Pisuviricota</taxon>
        <taxon>Pisoniviricetes</taxon>
        <taxon>Nidovirales</taxon>
        <taxon>Cornidovirineae</taxon>
        <taxon>Coronaviridae</taxon>
        <taxon>Orthocoronavirinae</taxon>
        <taxon>Alphacoronavirus</taxon>
        <taxon>Setracovirus</taxon>
        <taxon>Alphacoronavirus triaenopis</taxon>
        <taxon>NL63-related bat coronavirus strain BtKYNL63-9b</taxon>
    </lineage>
</organism>
<dbReference type="Proteomes" id="UP000277178">
    <property type="component" value="Segment"/>
</dbReference>
<evidence type="ECO:0000313" key="2">
    <source>
        <dbReference type="EMBL" id="APD51488.1"/>
    </source>
</evidence>
<keyword evidence="1" id="KW-0472">Membrane</keyword>
<reference evidence="2 3" key="1">
    <citation type="submission" date="2016-11" db="EMBL/GenBank/DDBJ databases">
        <title>Surveillance of bat coronaviruses in Kenya identifies relatives of human coronaviruses NL63 and 229E and their recombination history.</title>
        <authorList>
            <person name="Tao Y."/>
            <person name="Shi M."/>
            <person name="Chommanard C."/>
            <person name="Queen K."/>
            <person name="Zhang J."/>
            <person name="Markotter W."/>
            <person name="Kuzmin I.V."/>
            <person name="Holmes E.C."/>
            <person name="Tong S."/>
        </authorList>
    </citation>
    <scope>NUCLEOTIDE SEQUENCE [LARGE SCALE GENOMIC DNA]</scope>
    <source>
        <strain evidence="2 3">BtKYNL63-9b</strain>
    </source>
</reference>
<keyword evidence="3" id="KW-1185">Reference proteome</keyword>
<protein>
    <submittedName>
        <fullName evidence="2">ORFx protein</fullName>
    </submittedName>
</protein>
<dbReference type="GeneID" id="55060271"/>
<feature type="transmembrane region" description="Helical" evidence="1">
    <location>
        <begin position="33"/>
        <end position="58"/>
    </location>
</feature>
<sequence>MPPFLLTLAIVLEFFILEELPFALFLAEWFSEFVNVVLAVGLFGLNAIFTINFFLVWVGLLCMIPVLHDALQPGVIELWLDLLRRLHDFFVWLMFC</sequence>
<dbReference type="RefSeq" id="YP_009824972.1">
    <property type="nucleotide sequence ID" value="NC_048216.1"/>
</dbReference>
<keyword evidence="1" id="KW-1133">Transmembrane helix</keyword>
<dbReference type="EMBL" id="KY073745">
    <property type="protein sequence ID" value="APD51488.1"/>
    <property type="molecule type" value="Genomic_RNA"/>
</dbReference>
<gene>
    <name evidence="2" type="primary">ORFx</name>
</gene>
<keyword evidence="1" id="KW-0812">Transmembrane</keyword>
<accession>A0A1L2KGC9</accession>
<evidence type="ECO:0000256" key="1">
    <source>
        <dbReference type="SAM" id="Phobius"/>
    </source>
</evidence>
<name>A0A1L2KGC9_9ALPC</name>
<dbReference type="KEGG" id="vg:55060271"/>